<evidence type="ECO:0000313" key="2">
    <source>
        <dbReference type="EMBL" id="TCO45303.1"/>
    </source>
</evidence>
<sequence>MCHRYPPDMVAELTRRNTEPPADPPPDVDETKILEGSRR</sequence>
<protein>
    <submittedName>
        <fullName evidence="2">Uncharacterized protein</fullName>
    </submittedName>
</protein>
<evidence type="ECO:0000313" key="3">
    <source>
        <dbReference type="Proteomes" id="UP000295680"/>
    </source>
</evidence>
<gene>
    <name evidence="2" type="ORF">EV192_12167</name>
</gene>
<accession>A0A4R2IK16</accession>
<feature type="compositionally biased region" description="Basic and acidic residues" evidence="1">
    <location>
        <begin position="29"/>
        <end position="39"/>
    </location>
</feature>
<name>A0A4R2IK16_9PSEU</name>
<evidence type="ECO:0000256" key="1">
    <source>
        <dbReference type="SAM" id="MobiDB-lite"/>
    </source>
</evidence>
<reference evidence="2 3" key="1">
    <citation type="submission" date="2019-03" db="EMBL/GenBank/DDBJ databases">
        <title>Genomic Encyclopedia of Type Strains, Phase IV (KMG-IV): sequencing the most valuable type-strain genomes for metagenomic binning, comparative biology and taxonomic classification.</title>
        <authorList>
            <person name="Goeker M."/>
        </authorList>
    </citation>
    <scope>NUCLEOTIDE SEQUENCE [LARGE SCALE GENOMIC DNA]</scope>
    <source>
        <strain evidence="2 3">DSM 45934</strain>
    </source>
</reference>
<keyword evidence="3" id="KW-1185">Reference proteome</keyword>
<dbReference type="Proteomes" id="UP000295680">
    <property type="component" value="Unassembled WGS sequence"/>
</dbReference>
<dbReference type="AlphaFoldDB" id="A0A4R2IK16"/>
<organism evidence="2 3">
    <name type="scientific">Actinocrispum wychmicini</name>
    <dbReference type="NCBI Taxonomy" id="1213861"/>
    <lineage>
        <taxon>Bacteria</taxon>
        <taxon>Bacillati</taxon>
        <taxon>Actinomycetota</taxon>
        <taxon>Actinomycetes</taxon>
        <taxon>Pseudonocardiales</taxon>
        <taxon>Pseudonocardiaceae</taxon>
        <taxon>Actinocrispum</taxon>
    </lineage>
</organism>
<proteinExistence type="predicted"/>
<feature type="region of interest" description="Disordered" evidence="1">
    <location>
        <begin position="15"/>
        <end position="39"/>
    </location>
</feature>
<dbReference type="EMBL" id="SLWS01000021">
    <property type="protein sequence ID" value="TCO45303.1"/>
    <property type="molecule type" value="Genomic_DNA"/>
</dbReference>
<comment type="caution">
    <text evidence="2">The sequence shown here is derived from an EMBL/GenBank/DDBJ whole genome shotgun (WGS) entry which is preliminary data.</text>
</comment>